<keyword evidence="4" id="KW-1185">Reference proteome</keyword>
<keyword evidence="1" id="KW-0732">Signal</keyword>
<organism evidence="3 4">
    <name type="scientific">Edaphobacter dinghuensis</name>
    <dbReference type="NCBI Taxonomy" id="1560005"/>
    <lineage>
        <taxon>Bacteria</taxon>
        <taxon>Pseudomonadati</taxon>
        <taxon>Acidobacteriota</taxon>
        <taxon>Terriglobia</taxon>
        <taxon>Terriglobales</taxon>
        <taxon>Acidobacteriaceae</taxon>
        <taxon>Edaphobacter</taxon>
    </lineage>
</organism>
<feature type="domain" description="Ice-binding protein C-terminal" evidence="2">
    <location>
        <begin position="188"/>
        <end position="210"/>
    </location>
</feature>
<reference evidence="3" key="2">
    <citation type="submission" date="2020-09" db="EMBL/GenBank/DDBJ databases">
        <authorList>
            <person name="Sun Q."/>
            <person name="Zhou Y."/>
        </authorList>
    </citation>
    <scope>NUCLEOTIDE SEQUENCE</scope>
    <source>
        <strain evidence="3">CGMCC 1.12997</strain>
    </source>
</reference>
<name>A0A917HL08_9BACT</name>
<evidence type="ECO:0000313" key="3">
    <source>
        <dbReference type="EMBL" id="GGG82105.1"/>
    </source>
</evidence>
<dbReference type="Proteomes" id="UP000647241">
    <property type="component" value="Unassembled WGS sequence"/>
</dbReference>
<gene>
    <name evidence="3" type="ORF">GCM10011585_27020</name>
</gene>
<dbReference type="AlphaFoldDB" id="A0A917HL08"/>
<accession>A0A917HL08</accession>
<dbReference type="NCBIfam" id="TIGR02595">
    <property type="entry name" value="PEP_CTERM"/>
    <property type="match status" value="1"/>
</dbReference>
<evidence type="ECO:0000256" key="1">
    <source>
        <dbReference type="SAM" id="SignalP"/>
    </source>
</evidence>
<feature type="signal peptide" evidence="1">
    <location>
        <begin position="1"/>
        <end position="26"/>
    </location>
</feature>
<evidence type="ECO:0000259" key="2">
    <source>
        <dbReference type="Pfam" id="PF07589"/>
    </source>
</evidence>
<reference evidence="3" key="1">
    <citation type="journal article" date="2014" name="Int. J. Syst. Evol. Microbiol.">
        <title>Complete genome sequence of Corynebacterium casei LMG S-19264T (=DSM 44701T), isolated from a smear-ripened cheese.</title>
        <authorList>
            <consortium name="US DOE Joint Genome Institute (JGI-PGF)"/>
            <person name="Walter F."/>
            <person name="Albersmeier A."/>
            <person name="Kalinowski J."/>
            <person name="Ruckert C."/>
        </authorList>
    </citation>
    <scope>NUCLEOTIDE SEQUENCE</scope>
    <source>
        <strain evidence="3">CGMCC 1.12997</strain>
    </source>
</reference>
<comment type="caution">
    <text evidence="3">The sequence shown here is derived from an EMBL/GenBank/DDBJ whole genome shotgun (WGS) entry which is preliminary data.</text>
</comment>
<feature type="chain" id="PRO_5038123220" description="Ice-binding protein C-terminal domain-containing protein" evidence="1">
    <location>
        <begin position="27"/>
        <end position="214"/>
    </location>
</feature>
<dbReference type="InterPro" id="IPR013424">
    <property type="entry name" value="Ice-binding_C"/>
</dbReference>
<dbReference type="RefSeq" id="WP_188554722.1">
    <property type="nucleotide sequence ID" value="NZ_BMGT01000003.1"/>
</dbReference>
<protein>
    <recommendedName>
        <fullName evidence="2">Ice-binding protein C-terminal domain-containing protein</fullName>
    </recommendedName>
</protein>
<evidence type="ECO:0000313" key="4">
    <source>
        <dbReference type="Proteomes" id="UP000647241"/>
    </source>
</evidence>
<sequence length="214" mass="21891">MKLSLRLFTPVVCSAVLLAATTFAHADITSATVYENVPDASNAADPANQGASLASANFTIGSSGIDFQSPPAAYTVAGFLNNPTFSNEVNGFNPNDTADNLELVITGSLYLNAGSNSLAVGHDDGAVLNIAGFGNVVNAPGPTSFSNSPFTVNAASAGMYNFTLQYAECCGAPSDLLFTVNNAPVGVTPEPSSIILLGSGLFGIAGLIRRRMSF</sequence>
<dbReference type="EMBL" id="BMGT01000003">
    <property type="protein sequence ID" value="GGG82105.1"/>
    <property type="molecule type" value="Genomic_DNA"/>
</dbReference>
<dbReference type="Pfam" id="PF07589">
    <property type="entry name" value="PEP-CTERM"/>
    <property type="match status" value="1"/>
</dbReference>
<proteinExistence type="predicted"/>